<name>A0A444U2J1_ACIRT</name>
<evidence type="ECO:0000313" key="2">
    <source>
        <dbReference type="Proteomes" id="UP000289886"/>
    </source>
</evidence>
<sequence length="100" mass="11752">NNLTRKEKNALKDFESDPSIIIKPADKGGGIVVQKKVDYIRESQRQLLDSNFYKKLEFDPTNQVKENVTFILQSYVDQGEITKKEYDFLAIKFPRIPFFY</sequence>
<gene>
    <name evidence="1" type="ORF">EOD39_8793</name>
</gene>
<reference evidence="1 2" key="1">
    <citation type="submission" date="2019-01" db="EMBL/GenBank/DDBJ databases">
        <title>Draft Genome and Complete Hox-Cluster Characterization of the Sterlet Sturgeon (Acipenser ruthenus).</title>
        <authorList>
            <person name="Wei Q."/>
        </authorList>
    </citation>
    <scope>NUCLEOTIDE SEQUENCE [LARGE SCALE GENOMIC DNA]</scope>
    <source>
        <strain evidence="1">WHYD16114868_AA</strain>
        <tissue evidence="1">Blood</tissue>
    </source>
</reference>
<keyword evidence="2" id="KW-1185">Reference proteome</keyword>
<evidence type="ECO:0000313" key="1">
    <source>
        <dbReference type="EMBL" id="RXM29423.1"/>
    </source>
</evidence>
<organism evidence="1 2">
    <name type="scientific">Acipenser ruthenus</name>
    <name type="common">Sterlet sturgeon</name>
    <dbReference type="NCBI Taxonomy" id="7906"/>
    <lineage>
        <taxon>Eukaryota</taxon>
        <taxon>Metazoa</taxon>
        <taxon>Chordata</taxon>
        <taxon>Craniata</taxon>
        <taxon>Vertebrata</taxon>
        <taxon>Euteleostomi</taxon>
        <taxon>Actinopterygii</taxon>
        <taxon>Chondrostei</taxon>
        <taxon>Acipenseriformes</taxon>
        <taxon>Acipenseridae</taxon>
        <taxon>Acipenser</taxon>
    </lineage>
</organism>
<accession>A0A444U2J1</accession>
<comment type="caution">
    <text evidence="1">The sequence shown here is derived from an EMBL/GenBank/DDBJ whole genome shotgun (WGS) entry which is preliminary data.</text>
</comment>
<dbReference type="EMBL" id="SCEB01215454">
    <property type="protein sequence ID" value="RXM29423.1"/>
    <property type="molecule type" value="Genomic_DNA"/>
</dbReference>
<proteinExistence type="predicted"/>
<protein>
    <submittedName>
        <fullName evidence="1">Uncharacterized protein</fullName>
    </submittedName>
</protein>
<dbReference type="AlphaFoldDB" id="A0A444U2J1"/>
<dbReference type="Proteomes" id="UP000289886">
    <property type="component" value="Unassembled WGS sequence"/>
</dbReference>
<feature type="non-terminal residue" evidence="1">
    <location>
        <position position="1"/>
    </location>
</feature>